<dbReference type="InterPro" id="IPR022357">
    <property type="entry name" value="MIP_CS"/>
</dbReference>
<dbReference type="OMA" id="FTIFRRY"/>
<evidence type="ECO:0000313" key="9">
    <source>
        <dbReference type="Proteomes" id="UP000036987"/>
    </source>
</evidence>
<dbReference type="InterPro" id="IPR034294">
    <property type="entry name" value="Aquaporin_transptr"/>
</dbReference>
<organism evidence="8 9">
    <name type="scientific">Zostera marina</name>
    <name type="common">Eelgrass</name>
    <dbReference type="NCBI Taxonomy" id="29655"/>
    <lineage>
        <taxon>Eukaryota</taxon>
        <taxon>Viridiplantae</taxon>
        <taxon>Streptophyta</taxon>
        <taxon>Embryophyta</taxon>
        <taxon>Tracheophyta</taxon>
        <taxon>Spermatophyta</taxon>
        <taxon>Magnoliopsida</taxon>
        <taxon>Liliopsida</taxon>
        <taxon>Zosteraceae</taxon>
        <taxon>Zostera</taxon>
    </lineage>
</organism>
<dbReference type="SMR" id="A0A0K9PKA7"/>
<evidence type="ECO:0000256" key="5">
    <source>
        <dbReference type="ARBA" id="ARBA00023136"/>
    </source>
</evidence>
<feature type="transmembrane region" description="Helical" evidence="7">
    <location>
        <begin position="182"/>
        <end position="203"/>
    </location>
</feature>
<evidence type="ECO:0000256" key="3">
    <source>
        <dbReference type="ARBA" id="ARBA00022692"/>
    </source>
</evidence>
<dbReference type="InterPro" id="IPR023271">
    <property type="entry name" value="Aquaporin-like"/>
</dbReference>
<sequence>MIGTYFIIFIGCCSVVLGKMYESVSFLSICVTWGLIVMVMIYVLGHISDAHFNPAVTISFTLLGRFRYKDALFYIIAQFVGSLLASGTVSLLLRPEKQHFYGTVPVGSSFYCFIIEIITSFLLMFVISGIATDTRAIREFGGVVVGSTIMLNIFITEQVSGASMNPARSLGPSIVLNNYQGIWIYMFGPIIGAVLGAFTYNVIRFTDKSLTDITRIKSFLM</sequence>
<keyword evidence="2 6" id="KW-0813">Transport</keyword>
<feature type="transmembrane region" description="Helical" evidence="7">
    <location>
        <begin position="140"/>
        <end position="162"/>
    </location>
</feature>
<dbReference type="Proteomes" id="UP000036987">
    <property type="component" value="Unassembled WGS sequence"/>
</dbReference>
<dbReference type="GO" id="GO:0016020">
    <property type="term" value="C:membrane"/>
    <property type="evidence" value="ECO:0007669"/>
    <property type="project" value="UniProtKB-SubCell"/>
</dbReference>
<dbReference type="PANTHER" id="PTHR45724:SF23">
    <property type="entry name" value="AQUAPORIN NIP4-1-RELATED"/>
    <property type="match status" value="1"/>
</dbReference>
<name>A0A0K9PKA7_ZOSMR</name>
<dbReference type="PRINTS" id="PR00783">
    <property type="entry name" value="MINTRINSICP"/>
</dbReference>
<feature type="transmembrane region" description="Helical" evidence="7">
    <location>
        <begin position="24"/>
        <end position="44"/>
    </location>
</feature>
<keyword evidence="3 6" id="KW-0812">Transmembrane</keyword>
<comment type="subcellular location">
    <subcellularLocation>
        <location evidence="1">Membrane</location>
        <topology evidence="1">Multi-pass membrane protein</topology>
    </subcellularLocation>
</comment>
<dbReference type="EMBL" id="LFYR01000817">
    <property type="protein sequence ID" value="KMZ68660.1"/>
    <property type="molecule type" value="Genomic_DNA"/>
</dbReference>
<dbReference type="InterPro" id="IPR000425">
    <property type="entry name" value="MIP"/>
</dbReference>
<feature type="transmembrane region" description="Helical" evidence="7">
    <location>
        <begin position="108"/>
        <end position="128"/>
    </location>
</feature>
<protein>
    <submittedName>
        <fullName evidence="8">Aquaporin</fullName>
    </submittedName>
</protein>
<evidence type="ECO:0000313" key="8">
    <source>
        <dbReference type="EMBL" id="KMZ68660.1"/>
    </source>
</evidence>
<evidence type="ECO:0000256" key="2">
    <source>
        <dbReference type="ARBA" id="ARBA00022448"/>
    </source>
</evidence>
<dbReference type="Pfam" id="PF00230">
    <property type="entry name" value="MIP"/>
    <property type="match status" value="1"/>
</dbReference>
<dbReference type="GO" id="GO:0015267">
    <property type="term" value="F:channel activity"/>
    <property type="evidence" value="ECO:0007669"/>
    <property type="project" value="InterPro"/>
</dbReference>
<dbReference type="Gene3D" id="1.20.1080.10">
    <property type="entry name" value="Glycerol uptake facilitator protein"/>
    <property type="match status" value="1"/>
</dbReference>
<evidence type="ECO:0000256" key="7">
    <source>
        <dbReference type="SAM" id="Phobius"/>
    </source>
</evidence>
<dbReference type="SUPFAM" id="SSF81338">
    <property type="entry name" value="Aquaporin-like"/>
    <property type="match status" value="1"/>
</dbReference>
<comment type="caution">
    <text evidence="8">The sequence shown here is derived from an EMBL/GenBank/DDBJ whole genome shotgun (WGS) entry which is preliminary data.</text>
</comment>
<dbReference type="PANTHER" id="PTHR45724">
    <property type="entry name" value="AQUAPORIN NIP2-1"/>
    <property type="match status" value="1"/>
</dbReference>
<proteinExistence type="inferred from homology"/>
<feature type="transmembrane region" description="Helical" evidence="7">
    <location>
        <begin position="71"/>
        <end position="93"/>
    </location>
</feature>
<dbReference type="AlphaFoldDB" id="A0A0K9PKA7"/>
<keyword evidence="5 7" id="KW-0472">Membrane</keyword>
<comment type="similarity">
    <text evidence="6">Belongs to the MIP/aquaporin (TC 1.A.8) family.</text>
</comment>
<dbReference type="PROSITE" id="PS00221">
    <property type="entry name" value="MIP"/>
    <property type="match status" value="1"/>
</dbReference>
<dbReference type="STRING" id="29655.A0A0K9PKA7"/>
<accession>A0A0K9PKA7</accession>
<dbReference type="OrthoDB" id="3222at2759"/>
<keyword evidence="4 7" id="KW-1133">Transmembrane helix</keyword>
<evidence type="ECO:0000256" key="4">
    <source>
        <dbReference type="ARBA" id="ARBA00022989"/>
    </source>
</evidence>
<reference evidence="9" key="1">
    <citation type="journal article" date="2016" name="Nature">
        <title>The genome of the seagrass Zostera marina reveals angiosperm adaptation to the sea.</title>
        <authorList>
            <person name="Olsen J.L."/>
            <person name="Rouze P."/>
            <person name="Verhelst B."/>
            <person name="Lin Y.-C."/>
            <person name="Bayer T."/>
            <person name="Collen J."/>
            <person name="Dattolo E."/>
            <person name="De Paoli E."/>
            <person name="Dittami S."/>
            <person name="Maumus F."/>
            <person name="Michel G."/>
            <person name="Kersting A."/>
            <person name="Lauritano C."/>
            <person name="Lohaus R."/>
            <person name="Toepel M."/>
            <person name="Tonon T."/>
            <person name="Vanneste K."/>
            <person name="Amirebrahimi M."/>
            <person name="Brakel J."/>
            <person name="Bostroem C."/>
            <person name="Chovatia M."/>
            <person name="Grimwood J."/>
            <person name="Jenkins J.W."/>
            <person name="Jueterbock A."/>
            <person name="Mraz A."/>
            <person name="Stam W.T."/>
            <person name="Tice H."/>
            <person name="Bornberg-Bauer E."/>
            <person name="Green P.J."/>
            <person name="Pearson G.A."/>
            <person name="Procaccini G."/>
            <person name="Duarte C.M."/>
            <person name="Schmutz J."/>
            <person name="Reusch T.B.H."/>
            <person name="Van de Peer Y."/>
        </authorList>
    </citation>
    <scope>NUCLEOTIDE SEQUENCE [LARGE SCALE GENOMIC DNA]</scope>
    <source>
        <strain evidence="9">cv. Finnish</strain>
    </source>
</reference>
<gene>
    <name evidence="8" type="ORF">ZOSMA_231G00030</name>
</gene>
<evidence type="ECO:0000256" key="1">
    <source>
        <dbReference type="ARBA" id="ARBA00004141"/>
    </source>
</evidence>
<evidence type="ECO:0000256" key="6">
    <source>
        <dbReference type="RuleBase" id="RU000477"/>
    </source>
</evidence>
<keyword evidence="9" id="KW-1185">Reference proteome</keyword>